<reference evidence="1" key="1">
    <citation type="submission" date="2019-02" db="EMBL/GenBank/DDBJ databases">
        <authorList>
            <person name="Gruber-Vodicka R. H."/>
            <person name="Seah K. B. B."/>
        </authorList>
    </citation>
    <scope>NUCLEOTIDE SEQUENCE</scope>
    <source>
        <strain evidence="1">BECK_DK161</strain>
    </source>
</reference>
<evidence type="ECO:0000313" key="1">
    <source>
        <dbReference type="EMBL" id="VFJ42470.1"/>
    </source>
</evidence>
<organism evidence="1">
    <name type="scientific">Candidatus Kentrum sp. DK</name>
    <dbReference type="NCBI Taxonomy" id="2126562"/>
    <lineage>
        <taxon>Bacteria</taxon>
        <taxon>Pseudomonadati</taxon>
        <taxon>Pseudomonadota</taxon>
        <taxon>Gammaproteobacteria</taxon>
        <taxon>Candidatus Kentrum</taxon>
    </lineage>
</organism>
<dbReference type="EMBL" id="CAADEY010000001">
    <property type="protein sequence ID" value="VFJ42470.1"/>
    <property type="molecule type" value="Genomic_DNA"/>
</dbReference>
<proteinExistence type="predicted"/>
<sequence length="75" mass="8280">MNVDIVSEATWQMASLPYEQQDRALEFIKGLTLSEKSGAPGGRPLKYAGFISPNDLKAMSEAIENDCTKTDANEW</sequence>
<name>A0A450RTP8_9GAMM</name>
<dbReference type="AlphaFoldDB" id="A0A450RTP8"/>
<protein>
    <submittedName>
        <fullName evidence="1">Uncharacterized protein</fullName>
    </submittedName>
</protein>
<gene>
    <name evidence="1" type="ORF">BECKDK2373C_GA0170839_10016</name>
</gene>
<accession>A0A450RTP8</accession>